<organism evidence="2 3">
    <name type="scientific">Eucalyptus globulus</name>
    <name type="common">Tasmanian blue gum</name>
    <dbReference type="NCBI Taxonomy" id="34317"/>
    <lineage>
        <taxon>Eukaryota</taxon>
        <taxon>Viridiplantae</taxon>
        <taxon>Streptophyta</taxon>
        <taxon>Embryophyta</taxon>
        <taxon>Tracheophyta</taxon>
        <taxon>Spermatophyta</taxon>
        <taxon>Magnoliopsida</taxon>
        <taxon>eudicotyledons</taxon>
        <taxon>Gunneridae</taxon>
        <taxon>Pentapetalae</taxon>
        <taxon>rosids</taxon>
        <taxon>malvids</taxon>
        <taxon>Myrtales</taxon>
        <taxon>Myrtaceae</taxon>
        <taxon>Myrtoideae</taxon>
        <taxon>Eucalypteae</taxon>
        <taxon>Eucalyptus</taxon>
    </lineage>
</organism>
<dbReference type="AlphaFoldDB" id="A0ABD3LMK1"/>
<name>A0ABD3LMK1_EUCGL</name>
<proteinExistence type="predicted"/>
<evidence type="ECO:0000313" key="2">
    <source>
        <dbReference type="EMBL" id="KAL3753025.1"/>
    </source>
</evidence>
<feature type="region of interest" description="Disordered" evidence="1">
    <location>
        <begin position="1"/>
        <end position="87"/>
    </location>
</feature>
<keyword evidence="3" id="KW-1185">Reference proteome</keyword>
<sequence>MESSRGIAGQQQRSARERWLRGETSGGSRRGERREGGLRVAGGATVATGAAEAGRRKRRGWGAEQKQRRRRSGLAPSASSPFWRRER</sequence>
<feature type="compositionally biased region" description="Low complexity" evidence="1">
    <location>
        <begin position="41"/>
        <end position="52"/>
    </location>
</feature>
<dbReference type="Proteomes" id="UP001634007">
    <property type="component" value="Unassembled WGS sequence"/>
</dbReference>
<protein>
    <submittedName>
        <fullName evidence="2">Uncharacterized protein</fullName>
    </submittedName>
</protein>
<feature type="compositionally biased region" description="Polar residues" evidence="1">
    <location>
        <begin position="1"/>
        <end position="13"/>
    </location>
</feature>
<gene>
    <name evidence="2" type="ORF">ACJRO7_000423</name>
</gene>
<comment type="caution">
    <text evidence="2">The sequence shown here is derived from an EMBL/GenBank/DDBJ whole genome shotgun (WGS) entry which is preliminary data.</text>
</comment>
<dbReference type="EMBL" id="JBJKBG010000001">
    <property type="protein sequence ID" value="KAL3753025.1"/>
    <property type="molecule type" value="Genomic_DNA"/>
</dbReference>
<reference evidence="2 3" key="1">
    <citation type="submission" date="2024-11" db="EMBL/GenBank/DDBJ databases">
        <title>Chromosome-level genome assembly of Eucalyptus globulus Labill. provides insights into its genome evolution.</title>
        <authorList>
            <person name="Li X."/>
        </authorList>
    </citation>
    <scope>NUCLEOTIDE SEQUENCE [LARGE SCALE GENOMIC DNA]</scope>
    <source>
        <strain evidence="2">CL2024</strain>
        <tissue evidence="2">Fresh tender leaves</tissue>
    </source>
</reference>
<accession>A0ABD3LMK1</accession>
<evidence type="ECO:0000313" key="3">
    <source>
        <dbReference type="Proteomes" id="UP001634007"/>
    </source>
</evidence>
<evidence type="ECO:0000256" key="1">
    <source>
        <dbReference type="SAM" id="MobiDB-lite"/>
    </source>
</evidence>